<proteinExistence type="inferred from homology"/>
<keyword evidence="4" id="KW-0472">Membrane</keyword>
<evidence type="ECO:0000256" key="2">
    <source>
        <dbReference type="ARBA" id="ARBA00022448"/>
    </source>
</evidence>
<dbReference type="AlphaFoldDB" id="A0AAP9Y4Y5"/>
<protein>
    <submittedName>
        <fullName evidence="8">ABC transporter ATP-binding protein</fullName>
    </submittedName>
</protein>
<organism evidence="8 10">
    <name type="scientific">Burkholderia glumae</name>
    <name type="common">Pseudomonas glumae</name>
    <dbReference type="NCBI Taxonomy" id="337"/>
    <lineage>
        <taxon>Bacteria</taxon>
        <taxon>Pseudomonadati</taxon>
        <taxon>Pseudomonadota</taxon>
        <taxon>Betaproteobacteria</taxon>
        <taxon>Burkholderiales</taxon>
        <taxon>Burkholderiaceae</taxon>
        <taxon>Burkholderia</taxon>
    </lineage>
</organism>
<dbReference type="FunFam" id="3.40.50.300:FF:000425">
    <property type="entry name" value="Probable ABC transporter, ATP-binding subunit"/>
    <property type="match status" value="1"/>
</dbReference>
<dbReference type="GeneID" id="45698115"/>
<dbReference type="Gene3D" id="3.40.50.300">
    <property type="entry name" value="P-loop containing nucleotide triphosphate hydrolases"/>
    <property type="match status" value="1"/>
</dbReference>
<dbReference type="InterPro" id="IPR003439">
    <property type="entry name" value="ABC_transporter-like_ATP-bd"/>
</dbReference>
<keyword evidence="2" id="KW-0813">Transport</keyword>
<dbReference type="InterPro" id="IPR027417">
    <property type="entry name" value="P-loop_NTPase"/>
</dbReference>
<dbReference type="SMART" id="SM00382">
    <property type="entry name" value="AAA"/>
    <property type="match status" value="1"/>
</dbReference>
<dbReference type="InterPro" id="IPR017871">
    <property type="entry name" value="ABC_transporter-like_CS"/>
</dbReference>
<dbReference type="Proteomes" id="UP001056386">
    <property type="component" value="Chromosome 1"/>
</dbReference>
<evidence type="ECO:0000256" key="5">
    <source>
        <dbReference type="ARBA" id="ARBA00022741"/>
    </source>
</evidence>
<dbReference type="GO" id="GO:0016887">
    <property type="term" value="F:ATP hydrolysis activity"/>
    <property type="evidence" value="ECO:0007669"/>
    <property type="project" value="InterPro"/>
</dbReference>
<comment type="similarity">
    <text evidence="1">Belongs to the ABC transporter superfamily.</text>
</comment>
<dbReference type="GO" id="GO:0005524">
    <property type="term" value="F:ATP binding"/>
    <property type="evidence" value="ECO:0007669"/>
    <property type="project" value="UniProtKB-KW"/>
</dbReference>
<dbReference type="PANTHER" id="PTHR43117">
    <property type="entry name" value="OSMOPROTECTANT IMPORT ATP-BINDING PROTEIN OSMV"/>
    <property type="match status" value="1"/>
</dbReference>
<dbReference type="RefSeq" id="WP_015875852.1">
    <property type="nucleotide sequence ID" value="NZ_CP021074.1"/>
</dbReference>
<keyword evidence="11" id="KW-1185">Reference proteome</keyword>
<evidence type="ECO:0000313" key="10">
    <source>
        <dbReference type="Proteomes" id="UP000594892"/>
    </source>
</evidence>
<reference evidence="9" key="2">
    <citation type="submission" date="2022-06" db="EMBL/GenBank/DDBJ databases">
        <title>Draft genome sequence of Burkholderia glumae strain GR20004 isolated from rice panicle showing bacterial panicle blight.</title>
        <authorList>
            <person name="Choi S.Y."/>
            <person name="Lee Y.H."/>
        </authorList>
    </citation>
    <scope>NUCLEOTIDE SEQUENCE</scope>
    <source>
        <strain evidence="9">GR20004</strain>
    </source>
</reference>
<dbReference type="PROSITE" id="PS00211">
    <property type="entry name" value="ABC_TRANSPORTER_1"/>
    <property type="match status" value="1"/>
</dbReference>
<gene>
    <name evidence="8" type="ORF">I6H06_14235</name>
    <name evidence="9" type="ORF">NFI99_22445</name>
</gene>
<dbReference type="InterPro" id="IPR003593">
    <property type="entry name" value="AAA+_ATPase"/>
</dbReference>
<dbReference type="GO" id="GO:0015697">
    <property type="term" value="P:quaternary ammonium group transport"/>
    <property type="evidence" value="ECO:0007669"/>
    <property type="project" value="UniProtKB-ARBA"/>
</dbReference>
<evidence type="ECO:0000256" key="4">
    <source>
        <dbReference type="ARBA" id="ARBA00022519"/>
    </source>
</evidence>
<keyword evidence="3" id="KW-1003">Cell membrane</keyword>
<keyword evidence="4" id="KW-0997">Cell inner membrane</keyword>
<evidence type="ECO:0000256" key="6">
    <source>
        <dbReference type="ARBA" id="ARBA00022840"/>
    </source>
</evidence>
<reference evidence="8 10" key="1">
    <citation type="submission" date="2020-12" db="EMBL/GenBank/DDBJ databases">
        <title>FDA dAtabase for Regulatory Grade micrObial Sequences (FDA-ARGOS): Supporting development and validation of Infectious Disease Dx tests.</title>
        <authorList>
            <person name="Minogue T."/>
            <person name="Wolcott M."/>
            <person name="Wasieloski L."/>
            <person name="Aguilar W."/>
            <person name="Moore D."/>
            <person name="Jaissle J."/>
            <person name="Tallon L."/>
            <person name="Sadzewicz L."/>
            <person name="Zhao X."/>
            <person name="Boylan J."/>
            <person name="Ott S."/>
            <person name="Bowen H."/>
            <person name="Vavikolanu K."/>
            <person name="Mehta A."/>
            <person name="Aluvathingal J."/>
            <person name="Nadendla S."/>
            <person name="Yan Y."/>
            <person name="Sichtig H."/>
        </authorList>
    </citation>
    <scope>NUCLEOTIDE SEQUENCE [LARGE SCALE GENOMIC DNA]</scope>
    <source>
        <strain evidence="8 10">FDAARGOS_949</strain>
    </source>
</reference>
<dbReference type="PROSITE" id="PS50893">
    <property type="entry name" value="ABC_TRANSPORTER_2"/>
    <property type="match status" value="1"/>
</dbReference>
<dbReference type="PANTHER" id="PTHR43117:SF5">
    <property type="entry name" value="GLYCINE BETAINE UPTAKE SYSTEM ATP-BINDING PROTEIN YEHX"/>
    <property type="match status" value="1"/>
</dbReference>
<dbReference type="Pfam" id="PF00005">
    <property type="entry name" value="ABC_tran"/>
    <property type="match status" value="1"/>
</dbReference>
<dbReference type="EMBL" id="CP099587">
    <property type="protein sequence ID" value="USS47578.1"/>
    <property type="molecule type" value="Genomic_DNA"/>
</dbReference>
<evidence type="ECO:0000313" key="8">
    <source>
        <dbReference type="EMBL" id="QPQ93407.1"/>
    </source>
</evidence>
<evidence type="ECO:0000256" key="1">
    <source>
        <dbReference type="ARBA" id="ARBA00005417"/>
    </source>
</evidence>
<dbReference type="EMBL" id="CP065601">
    <property type="protein sequence ID" value="QPQ93407.1"/>
    <property type="molecule type" value="Genomic_DNA"/>
</dbReference>
<evidence type="ECO:0000313" key="11">
    <source>
        <dbReference type="Proteomes" id="UP001056386"/>
    </source>
</evidence>
<name>A0AAP9Y4Y5_BURGL</name>
<sequence>MIEIDRVTRRFGPLVAVDDVSLAVAPGTVTALVGASGSGKSTLMRMINRLIEPSSGTIRIDGVDTATLRGETLRLGIGYVIQGHGLFPHWTVARNIATVPTLAGWPKARIEARVHELLELFELDPSLYAHKLPHQLSGGQQQRVGVARALAAEPAILLMDEPFGALDPIIRGKAQDDLAALQRRTGITIVLVTHDMDEALRLGDQIAVMDGGRVLQAAPPERLLARPEPGFVEKLVAGAERPLRLLALTPVSQLAEPGQASGAPIEADRSLRDALSELLWRGADALPVVPPAGRPAASAPDSRPAPLPAPARITLAALVAHARQGA</sequence>
<keyword evidence="5" id="KW-0547">Nucleotide-binding</keyword>
<feature type="domain" description="ABC transporter" evidence="7">
    <location>
        <begin position="2"/>
        <end position="236"/>
    </location>
</feature>
<accession>A0AAP9Y4Y5</accession>
<evidence type="ECO:0000256" key="3">
    <source>
        <dbReference type="ARBA" id="ARBA00022475"/>
    </source>
</evidence>
<dbReference type="SUPFAM" id="SSF52540">
    <property type="entry name" value="P-loop containing nucleoside triphosphate hydrolases"/>
    <property type="match status" value="1"/>
</dbReference>
<evidence type="ECO:0000259" key="7">
    <source>
        <dbReference type="PROSITE" id="PS50893"/>
    </source>
</evidence>
<dbReference type="Proteomes" id="UP000594892">
    <property type="component" value="Chromosome 2"/>
</dbReference>
<keyword evidence="6 8" id="KW-0067">ATP-binding</keyword>
<evidence type="ECO:0000313" key="9">
    <source>
        <dbReference type="EMBL" id="USS47578.1"/>
    </source>
</evidence>